<evidence type="ECO:0000313" key="2">
    <source>
        <dbReference type="Proteomes" id="UP000095727"/>
    </source>
</evidence>
<gene>
    <name evidence="1" type="ORF">ERS852574_01549</name>
</gene>
<sequence length="127" mass="15011">MSKLERIVHDDSNGLDYILVGEIYLPLIAVPEEKRDIGFYGSLHRNYLKDYKSGLYSYLTLTGKLWTYLADLNEQCVERRDFLMNQLMEQEGITEELKSRDQMEWVRQANNARSRVDEIILNELVYV</sequence>
<protein>
    <recommendedName>
        <fullName evidence="3">TnpV protein</fullName>
    </recommendedName>
</protein>
<dbReference type="Proteomes" id="UP000095727">
    <property type="component" value="Unassembled WGS sequence"/>
</dbReference>
<proteinExistence type="predicted"/>
<organism evidence="1 2">
    <name type="scientific">Coprococcus comes</name>
    <dbReference type="NCBI Taxonomy" id="410072"/>
    <lineage>
        <taxon>Bacteria</taxon>
        <taxon>Bacillati</taxon>
        <taxon>Bacillota</taxon>
        <taxon>Clostridia</taxon>
        <taxon>Lachnospirales</taxon>
        <taxon>Lachnospiraceae</taxon>
        <taxon>Coprococcus</taxon>
    </lineage>
</organism>
<dbReference type="InterPro" id="IPR026989">
    <property type="entry name" value="TnpV"/>
</dbReference>
<accession>A0A173SMG8</accession>
<dbReference type="RefSeq" id="WP_055156497.1">
    <property type="nucleotide sequence ID" value="NZ_CYXR01000009.1"/>
</dbReference>
<dbReference type="EMBL" id="CYXR01000009">
    <property type="protein sequence ID" value="CUM91551.1"/>
    <property type="molecule type" value="Genomic_DNA"/>
</dbReference>
<name>A0A173SMG8_9FIRM</name>
<dbReference type="AlphaFoldDB" id="A0A173SMG8"/>
<dbReference type="Pfam" id="PF14198">
    <property type="entry name" value="TnpV"/>
    <property type="match status" value="1"/>
</dbReference>
<reference evidence="1 2" key="1">
    <citation type="submission" date="2015-09" db="EMBL/GenBank/DDBJ databases">
        <authorList>
            <consortium name="Pathogen Informatics"/>
        </authorList>
    </citation>
    <scope>NUCLEOTIDE SEQUENCE [LARGE SCALE GENOMIC DNA]</scope>
    <source>
        <strain evidence="1 2">2789STDY5834962</strain>
    </source>
</reference>
<evidence type="ECO:0000313" key="1">
    <source>
        <dbReference type="EMBL" id="CUM91551.1"/>
    </source>
</evidence>
<evidence type="ECO:0008006" key="3">
    <source>
        <dbReference type="Google" id="ProtNLM"/>
    </source>
</evidence>